<dbReference type="InterPro" id="IPR001608">
    <property type="entry name" value="Ala_racemase_N"/>
</dbReference>
<keyword evidence="5" id="KW-1185">Reference proteome</keyword>
<keyword evidence="2" id="KW-0456">Lyase</keyword>
<dbReference type="SMART" id="SM01119">
    <property type="entry name" value="D-ser_dehydrat"/>
    <property type="match status" value="1"/>
</dbReference>
<evidence type="ECO:0000256" key="2">
    <source>
        <dbReference type="ARBA" id="ARBA00023239"/>
    </source>
</evidence>
<dbReference type="Pfam" id="PF01168">
    <property type="entry name" value="Ala_racemase_N"/>
    <property type="match status" value="1"/>
</dbReference>
<evidence type="ECO:0000313" key="5">
    <source>
        <dbReference type="Proteomes" id="UP000252770"/>
    </source>
</evidence>
<dbReference type="InterPro" id="IPR029066">
    <property type="entry name" value="PLP-binding_barrel"/>
</dbReference>
<dbReference type="InterPro" id="IPR042208">
    <property type="entry name" value="D-ser_dehydrat-like_sf"/>
</dbReference>
<evidence type="ECO:0000259" key="3">
    <source>
        <dbReference type="SMART" id="SM01119"/>
    </source>
</evidence>
<protein>
    <recommendedName>
        <fullName evidence="3">D-serine dehydratase-like domain-containing protein</fullName>
    </recommendedName>
</protein>
<dbReference type="Proteomes" id="UP000252770">
    <property type="component" value="Unassembled WGS sequence"/>
</dbReference>
<comment type="caution">
    <text evidence="4">The sequence shown here is derived from an EMBL/GenBank/DDBJ whole genome shotgun (WGS) entry which is preliminary data.</text>
</comment>
<feature type="domain" description="D-serine dehydratase-like" evidence="3">
    <location>
        <begin position="310"/>
        <end position="398"/>
    </location>
</feature>
<dbReference type="RefSeq" id="WP_114125803.1">
    <property type="nucleotide sequence ID" value="NZ_QOUI01000003.1"/>
</dbReference>
<dbReference type="PANTHER" id="PTHR28004">
    <property type="entry name" value="ZGC:162816-RELATED"/>
    <property type="match status" value="1"/>
</dbReference>
<proteinExistence type="inferred from homology"/>
<sequence length="410" mass="43235">MTPAEDVRRYGLDEPLDARFRNLPVDPELLARAGTVGGVAGAGWHLDDLLLPSATLRASALRHNGRLFADWCAGHGVDFAPHGKTSMSPQLVADQLADGAWAITAATVGQARAMREWGVPRVLLANQVTDRAGLAWLGHTQRSDPGLELLVLADSVAGVELLAAAGTPGRPLPVLLELGVPGGRTGSRSVEEALTVARAVEAAPGLRLAGVECFEGVHPGDRSASASAAVSAMVDLLGELLSTLDAEGLLQEEAVITAGGSSYPDLVVASWAGLPTLSVPVRRVVRSGGYLFHDHGMLARVSPFRELRPALEVHAAVLSVPEPGLSLVGFGKRDASFDIDLPVPLDAGPGVVVTGLNDQHAFVRSEEDAPWRVGERVRFGISHPCTTLDRWPLIPLLDDDRVVGAVRTYF</sequence>
<dbReference type="InterPro" id="IPR051466">
    <property type="entry name" value="D-amino_acid_metab_enzyme"/>
</dbReference>
<evidence type="ECO:0000256" key="1">
    <source>
        <dbReference type="ARBA" id="ARBA00005323"/>
    </source>
</evidence>
<dbReference type="InterPro" id="IPR026956">
    <property type="entry name" value="D-ser_dehydrat-like_dom"/>
</dbReference>
<name>A0A367YZ80_9ACTN</name>
<organism evidence="4 5">
    <name type="scientific">Desertihabitans brevis</name>
    <dbReference type="NCBI Taxonomy" id="2268447"/>
    <lineage>
        <taxon>Bacteria</taxon>
        <taxon>Bacillati</taxon>
        <taxon>Actinomycetota</taxon>
        <taxon>Actinomycetes</taxon>
        <taxon>Propionibacteriales</taxon>
        <taxon>Propionibacteriaceae</taxon>
        <taxon>Desertihabitans</taxon>
    </lineage>
</organism>
<dbReference type="EMBL" id="QOUI01000003">
    <property type="protein sequence ID" value="RCK70261.1"/>
    <property type="molecule type" value="Genomic_DNA"/>
</dbReference>
<comment type="similarity">
    <text evidence="1">Belongs to the DSD1 family.</text>
</comment>
<gene>
    <name evidence="4" type="ORF">DT076_06255</name>
</gene>
<dbReference type="Gene3D" id="3.20.20.10">
    <property type="entry name" value="Alanine racemase"/>
    <property type="match status" value="1"/>
</dbReference>
<dbReference type="AlphaFoldDB" id="A0A367YZ80"/>
<dbReference type="Pfam" id="PF14031">
    <property type="entry name" value="D-ser_dehydrat"/>
    <property type="match status" value="1"/>
</dbReference>
<dbReference type="GO" id="GO:0016829">
    <property type="term" value="F:lyase activity"/>
    <property type="evidence" value="ECO:0007669"/>
    <property type="project" value="UniProtKB-KW"/>
</dbReference>
<dbReference type="SUPFAM" id="SSF51419">
    <property type="entry name" value="PLP-binding barrel"/>
    <property type="match status" value="1"/>
</dbReference>
<evidence type="ECO:0000313" key="4">
    <source>
        <dbReference type="EMBL" id="RCK70261.1"/>
    </source>
</evidence>
<dbReference type="PANTHER" id="PTHR28004:SF8">
    <property type="entry name" value="D-SERINE DEAMINASE"/>
    <property type="match status" value="1"/>
</dbReference>
<accession>A0A367YZ80</accession>
<reference evidence="4 5" key="1">
    <citation type="submission" date="2018-07" db="EMBL/GenBank/DDBJ databases">
        <title>Desertimonas flava gen. nov. sp. nov.</title>
        <authorList>
            <person name="Liu S."/>
        </authorList>
    </citation>
    <scope>NUCLEOTIDE SEQUENCE [LARGE SCALE GENOMIC DNA]</scope>
    <source>
        <strain evidence="4 5">16Sb5-5</strain>
    </source>
</reference>
<dbReference type="Gene3D" id="2.40.37.20">
    <property type="entry name" value="D-serine dehydratase-like domain"/>
    <property type="match status" value="1"/>
</dbReference>